<sequence length="166" mass="18303">MGNLYSEARDPVVFFALRTNINRLWHTVKTAGTPVPATAVLLAKLDETVRVAVTRPRCRAARNRRPRRRYVLVVEGIEVTDHSRYVKARTTAQKVYVKVRTSARKGYVNQCADGAAAAESARGVWRSCRSSVAARGPARQQEEEGFVGQDGGEVRLGITGLCRCTS</sequence>
<protein>
    <submittedName>
        <fullName evidence="1">Uncharacterized protein</fullName>
    </submittedName>
</protein>
<reference evidence="1 2" key="1">
    <citation type="journal article" date="2019" name="Sci. Rep.">
        <title>A high-quality genome of Eragrostis curvula grass provides insights into Poaceae evolution and supports new strategies to enhance forage quality.</title>
        <authorList>
            <person name="Carballo J."/>
            <person name="Santos B.A.C.M."/>
            <person name="Zappacosta D."/>
            <person name="Garbus I."/>
            <person name="Selva J.P."/>
            <person name="Gallo C.A."/>
            <person name="Diaz A."/>
            <person name="Albertini E."/>
            <person name="Caccamo M."/>
            <person name="Echenique V."/>
        </authorList>
    </citation>
    <scope>NUCLEOTIDE SEQUENCE [LARGE SCALE GENOMIC DNA]</scope>
    <source>
        <strain evidence="2">cv. Victoria</strain>
        <tissue evidence="1">Leaf</tissue>
    </source>
</reference>
<comment type="caution">
    <text evidence="1">The sequence shown here is derived from an EMBL/GenBank/DDBJ whole genome shotgun (WGS) entry which is preliminary data.</text>
</comment>
<organism evidence="1 2">
    <name type="scientific">Eragrostis curvula</name>
    <name type="common">weeping love grass</name>
    <dbReference type="NCBI Taxonomy" id="38414"/>
    <lineage>
        <taxon>Eukaryota</taxon>
        <taxon>Viridiplantae</taxon>
        <taxon>Streptophyta</taxon>
        <taxon>Embryophyta</taxon>
        <taxon>Tracheophyta</taxon>
        <taxon>Spermatophyta</taxon>
        <taxon>Magnoliopsida</taxon>
        <taxon>Liliopsida</taxon>
        <taxon>Poales</taxon>
        <taxon>Poaceae</taxon>
        <taxon>PACMAD clade</taxon>
        <taxon>Chloridoideae</taxon>
        <taxon>Eragrostideae</taxon>
        <taxon>Eragrostidinae</taxon>
        <taxon>Eragrostis</taxon>
    </lineage>
</organism>
<dbReference type="AlphaFoldDB" id="A0A5J9TXU9"/>
<dbReference type="Proteomes" id="UP000324897">
    <property type="component" value="Unassembled WGS sequence"/>
</dbReference>
<gene>
    <name evidence="1" type="ORF">EJB05_39765</name>
</gene>
<keyword evidence="2" id="KW-1185">Reference proteome</keyword>
<dbReference type="EMBL" id="RWGY01000031">
    <property type="protein sequence ID" value="TVU16213.1"/>
    <property type="molecule type" value="Genomic_DNA"/>
</dbReference>
<proteinExistence type="predicted"/>
<evidence type="ECO:0000313" key="2">
    <source>
        <dbReference type="Proteomes" id="UP000324897"/>
    </source>
</evidence>
<accession>A0A5J9TXU9</accession>
<feature type="non-terminal residue" evidence="1">
    <location>
        <position position="1"/>
    </location>
</feature>
<name>A0A5J9TXU9_9POAL</name>
<evidence type="ECO:0000313" key="1">
    <source>
        <dbReference type="EMBL" id="TVU16213.1"/>
    </source>
</evidence>
<dbReference type="Gramene" id="TVU16213">
    <property type="protein sequence ID" value="TVU16213"/>
    <property type="gene ID" value="EJB05_39765"/>
</dbReference>